<protein>
    <submittedName>
        <fullName evidence="2">Uncharacterized protein</fullName>
    </submittedName>
</protein>
<accession>A0AAQ3R9R0</accession>
<reference evidence="2 3" key="1">
    <citation type="submission" date="2023-11" db="EMBL/GenBank/DDBJ databases">
        <title>An acidophilic fungus is an integral part of prey digestion in a carnivorous sundew plant.</title>
        <authorList>
            <person name="Tsai I.J."/>
        </authorList>
    </citation>
    <scope>NUCLEOTIDE SEQUENCE [LARGE SCALE GENOMIC DNA]</scope>
    <source>
        <strain evidence="2">169a</strain>
    </source>
</reference>
<evidence type="ECO:0000313" key="2">
    <source>
        <dbReference type="EMBL" id="WPH00405.1"/>
    </source>
</evidence>
<dbReference type="EMBL" id="CP138583">
    <property type="protein sequence ID" value="WPH00405.1"/>
    <property type="molecule type" value="Genomic_DNA"/>
</dbReference>
<organism evidence="2 3">
    <name type="scientific">Acrodontium crateriforme</name>
    <dbReference type="NCBI Taxonomy" id="150365"/>
    <lineage>
        <taxon>Eukaryota</taxon>
        <taxon>Fungi</taxon>
        <taxon>Dikarya</taxon>
        <taxon>Ascomycota</taxon>
        <taxon>Pezizomycotina</taxon>
        <taxon>Dothideomycetes</taxon>
        <taxon>Dothideomycetidae</taxon>
        <taxon>Mycosphaerellales</taxon>
        <taxon>Teratosphaeriaceae</taxon>
        <taxon>Acrodontium</taxon>
    </lineage>
</organism>
<feature type="region of interest" description="Disordered" evidence="1">
    <location>
        <begin position="233"/>
        <end position="257"/>
    </location>
</feature>
<feature type="compositionally biased region" description="Basic and acidic residues" evidence="1">
    <location>
        <begin position="233"/>
        <end position="244"/>
    </location>
</feature>
<dbReference type="AlphaFoldDB" id="A0AAQ3R9R0"/>
<feature type="region of interest" description="Disordered" evidence="1">
    <location>
        <begin position="407"/>
        <end position="442"/>
    </location>
</feature>
<evidence type="ECO:0000256" key="1">
    <source>
        <dbReference type="SAM" id="MobiDB-lite"/>
    </source>
</evidence>
<gene>
    <name evidence="2" type="ORF">R9X50_00323200</name>
</gene>
<keyword evidence="3" id="KW-1185">Reference proteome</keyword>
<proteinExistence type="predicted"/>
<feature type="compositionally biased region" description="Polar residues" evidence="1">
    <location>
        <begin position="245"/>
        <end position="254"/>
    </location>
</feature>
<feature type="region of interest" description="Disordered" evidence="1">
    <location>
        <begin position="326"/>
        <end position="345"/>
    </location>
</feature>
<name>A0AAQ3R9R0_9PEZI</name>
<evidence type="ECO:0000313" key="3">
    <source>
        <dbReference type="Proteomes" id="UP001303373"/>
    </source>
</evidence>
<feature type="compositionally biased region" description="Basic and acidic residues" evidence="1">
    <location>
        <begin position="417"/>
        <end position="427"/>
    </location>
</feature>
<dbReference type="Proteomes" id="UP001303373">
    <property type="component" value="Chromosome 4"/>
</dbReference>
<sequence>MDTNTLVAQLVAGFDALQGEYQKLHAHQATVERKLATARDQYNELAKLCGSEALVTPPISLSCSVGPRDVQIASPVTTHSILENLPNATSQQAASKVRCAADAAAILRTAPKSMEAFGNSVKIWSGPSADKPDGSGSMMPSISESPLERDFTIEGMPSRLGCPFASMTKNRKLSSHAASVLSKYNNTQGSVAAAGSTPLSSVNRVNGKESLARLESRRASLADPIKAEICGLSDRDSLTHDERSNQAAEPNGQETAEAGVCPIRFLDQHSPEEVATYFEKHKHELPLSHEVCVRRYQNNENQVRELDAKYDNLASMIQGLGAKHKEMLPEDPDDDGGEATPVDDEKIRRWASSVSGQAVDGQETEEPADEERQSHFDRPFRDVRVGESPSRPWGIQVPIHFLEKQAGRQTNSPPARMADEHGEDQESLRSASKPLASSIPVGKCPFSSNKNGVMEQPILESLQQKTPLPQGWPLAHDKAQQQPVFFASYETTGKPETVQTGTKGGAPPVLANTASSNVHKDQRDMVFTGPVFIGYSADDAARIAKDWLR</sequence>
<feature type="compositionally biased region" description="Basic and acidic residues" evidence="1">
    <location>
        <begin position="370"/>
        <end position="385"/>
    </location>
</feature>
<feature type="region of interest" description="Disordered" evidence="1">
    <location>
        <begin position="351"/>
        <end position="392"/>
    </location>
</feature>